<keyword evidence="12" id="KW-0472">Membrane</keyword>
<evidence type="ECO:0000256" key="4">
    <source>
        <dbReference type="ARBA" id="ARBA00010617"/>
    </source>
</evidence>
<evidence type="ECO:0000256" key="8">
    <source>
        <dbReference type="ARBA" id="ARBA00022989"/>
    </source>
</evidence>
<proteinExistence type="inferred from homology"/>
<keyword evidence="5 13" id="KW-0349">Heme</keyword>
<evidence type="ECO:0000313" key="14">
    <source>
        <dbReference type="EMBL" id="KAL0067434.1"/>
    </source>
</evidence>
<evidence type="ECO:0008006" key="16">
    <source>
        <dbReference type="Google" id="ProtNLM"/>
    </source>
</evidence>
<evidence type="ECO:0000256" key="1">
    <source>
        <dbReference type="ARBA" id="ARBA00001971"/>
    </source>
</evidence>
<evidence type="ECO:0000256" key="10">
    <source>
        <dbReference type="ARBA" id="ARBA00023004"/>
    </source>
</evidence>
<organism evidence="14 15">
    <name type="scientific">Marasmius tenuissimus</name>
    <dbReference type="NCBI Taxonomy" id="585030"/>
    <lineage>
        <taxon>Eukaryota</taxon>
        <taxon>Fungi</taxon>
        <taxon>Dikarya</taxon>
        <taxon>Basidiomycota</taxon>
        <taxon>Agaricomycotina</taxon>
        <taxon>Agaricomycetes</taxon>
        <taxon>Agaricomycetidae</taxon>
        <taxon>Agaricales</taxon>
        <taxon>Marasmiineae</taxon>
        <taxon>Marasmiaceae</taxon>
        <taxon>Marasmius</taxon>
    </lineage>
</organism>
<comment type="similarity">
    <text evidence="4 13">Belongs to the cytochrome P450 family.</text>
</comment>
<dbReference type="InterPro" id="IPR001128">
    <property type="entry name" value="Cyt_P450"/>
</dbReference>
<keyword evidence="15" id="KW-1185">Reference proteome</keyword>
<dbReference type="PRINTS" id="PR00463">
    <property type="entry name" value="EP450I"/>
</dbReference>
<dbReference type="SUPFAM" id="SSF48264">
    <property type="entry name" value="Cytochrome P450"/>
    <property type="match status" value="1"/>
</dbReference>
<dbReference type="PRINTS" id="PR00385">
    <property type="entry name" value="P450"/>
</dbReference>
<keyword evidence="8" id="KW-1133">Transmembrane helix</keyword>
<evidence type="ECO:0000256" key="13">
    <source>
        <dbReference type="RuleBase" id="RU000461"/>
    </source>
</evidence>
<dbReference type="InterPro" id="IPR017972">
    <property type="entry name" value="Cyt_P450_CS"/>
</dbReference>
<name>A0ABR3A339_9AGAR</name>
<dbReference type="EMBL" id="JBBXMP010000025">
    <property type="protein sequence ID" value="KAL0067434.1"/>
    <property type="molecule type" value="Genomic_DNA"/>
</dbReference>
<dbReference type="PROSITE" id="PS00086">
    <property type="entry name" value="CYTOCHROME_P450"/>
    <property type="match status" value="1"/>
</dbReference>
<dbReference type="Pfam" id="PF00067">
    <property type="entry name" value="p450"/>
    <property type="match status" value="2"/>
</dbReference>
<protein>
    <recommendedName>
        <fullName evidence="16">Cytochrome P450</fullName>
    </recommendedName>
</protein>
<dbReference type="InterPro" id="IPR036396">
    <property type="entry name" value="Cyt_P450_sf"/>
</dbReference>
<evidence type="ECO:0000256" key="9">
    <source>
        <dbReference type="ARBA" id="ARBA00023002"/>
    </source>
</evidence>
<evidence type="ECO:0000256" key="3">
    <source>
        <dbReference type="ARBA" id="ARBA00004721"/>
    </source>
</evidence>
<evidence type="ECO:0000313" key="15">
    <source>
        <dbReference type="Proteomes" id="UP001437256"/>
    </source>
</evidence>
<evidence type="ECO:0000256" key="6">
    <source>
        <dbReference type="ARBA" id="ARBA00022692"/>
    </source>
</evidence>
<keyword evidence="10 13" id="KW-0408">Iron</keyword>
<comment type="pathway">
    <text evidence="3">Secondary metabolite biosynthesis; terpenoid biosynthesis.</text>
</comment>
<evidence type="ECO:0000256" key="2">
    <source>
        <dbReference type="ARBA" id="ARBA00004370"/>
    </source>
</evidence>
<evidence type="ECO:0000256" key="12">
    <source>
        <dbReference type="ARBA" id="ARBA00023136"/>
    </source>
</evidence>
<dbReference type="CDD" id="cd11069">
    <property type="entry name" value="CYP_FUM15-like"/>
    <property type="match status" value="1"/>
</dbReference>
<keyword evidence="9 13" id="KW-0560">Oxidoreductase</keyword>
<comment type="caution">
    <text evidence="14">The sequence shown here is derived from an EMBL/GenBank/DDBJ whole genome shotgun (WGS) entry which is preliminary data.</text>
</comment>
<dbReference type="Gene3D" id="1.10.630.10">
    <property type="entry name" value="Cytochrome P450"/>
    <property type="match status" value="1"/>
</dbReference>
<dbReference type="InterPro" id="IPR002401">
    <property type="entry name" value="Cyt_P450_E_grp-I"/>
</dbReference>
<sequence>MDFKWFSEFGRVVRFKAAFGEDVLLVSDAKAAQHILQGYRWGTSAEQRVRSCFEVGPSLVYVHGEEHKRHRRIMNPAFGPSEAKALVPIFAAAASSLTNKWKDLLSMSSEDQSEVFNIPQWASRATLDAIGHAAFDYNFGAMQNQNNRLSEAYRDLFTDMFAQPTDRFLLIGALSSYIPAPLMLRLLEYLSKNNREVRLARARMAREVGTEVAKELVSEKVGEVLDSEHGKGKKDVMSLLVKANVSSRDEKTKLSDDELYAQMLVMFIAGHETTATSLTWTLLELSRNPKIQEKLRNEINDKRRQLISEGRAELGFKAEDLESMPYLNAVVKESMRYHPAAPRIPKTAMVDDAIPLSQGVRVKAAGGKFKEVDEIPVKKGQKVFLSVAALNRDEAVFGQDAHLFRPERWLESNGTGGTGPKPTTSVGVYANMLTFGAGVRACIGWRFAVLELQTFLVELISHFEFSPTPECDRIRRESCVVMTPMIEGEKGARCLLRVKCVD</sequence>
<keyword evidence="11 13" id="KW-0503">Monooxygenase</keyword>
<comment type="cofactor">
    <cofactor evidence="1">
        <name>heme</name>
        <dbReference type="ChEBI" id="CHEBI:30413"/>
    </cofactor>
</comment>
<dbReference type="PANTHER" id="PTHR24305">
    <property type="entry name" value="CYTOCHROME P450"/>
    <property type="match status" value="1"/>
</dbReference>
<evidence type="ECO:0000256" key="7">
    <source>
        <dbReference type="ARBA" id="ARBA00022723"/>
    </source>
</evidence>
<dbReference type="InterPro" id="IPR050121">
    <property type="entry name" value="Cytochrome_P450_monoxygenase"/>
</dbReference>
<comment type="subcellular location">
    <subcellularLocation>
        <location evidence="2">Membrane</location>
    </subcellularLocation>
</comment>
<dbReference type="Proteomes" id="UP001437256">
    <property type="component" value="Unassembled WGS sequence"/>
</dbReference>
<keyword evidence="7 13" id="KW-0479">Metal-binding</keyword>
<dbReference type="PANTHER" id="PTHR24305:SF166">
    <property type="entry name" value="CYTOCHROME P450 12A4, MITOCHONDRIAL-RELATED"/>
    <property type="match status" value="1"/>
</dbReference>
<evidence type="ECO:0000256" key="11">
    <source>
        <dbReference type="ARBA" id="ARBA00023033"/>
    </source>
</evidence>
<reference evidence="14 15" key="1">
    <citation type="submission" date="2024-05" db="EMBL/GenBank/DDBJ databases">
        <title>A draft genome resource for the thread blight pathogen Marasmius tenuissimus strain MS-2.</title>
        <authorList>
            <person name="Yulfo-Soto G.E."/>
            <person name="Baruah I.K."/>
            <person name="Amoako-Attah I."/>
            <person name="Bukari Y."/>
            <person name="Meinhardt L.W."/>
            <person name="Bailey B.A."/>
            <person name="Cohen S.P."/>
        </authorList>
    </citation>
    <scope>NUCLEOTIDE SEQUENCE [LARGE SCALE GENOMIC DNA]</scope>
    <source>
        <strain evidence="14 15">MS-2</strain>
    </source>
</reference>
<gene>
    <name evidence="14" type="ORF">AAF712_005420</name>
</gene>
<evidence type="ECO:0000256" key="5">
    <source>
        <dbReference type="ARBA" id="ARBA00022617"/>
    </source>
</evidence>
<keyword evidence="6" id="KW-0812">Transmembrane</keyword>
<accession>A0ABR3A339</accession>